<keyword evidence="3" id="KW-1185">Reference proteome</keyword>
<evidence type="ECO:0000313" key="2">
    <source>
        <dbReference type="EMBL" id="TNN43304.1"/>
    </source>
</evidence>
<evidence type="ECO:0000313" key="3">
    <source>
        <dbReference type="Proteomes" id="UP000314294"/>
    </source>
</evidence>
<reference evidence="2 3" key="1">
    <citation type="submission" date="2019-03" db="EMBL/GenBank/DDBJ databases">
        <title>First draft genome of Liparis tanakae, snailfish: a comprehensive survey of snailfish specific genes.</title>
        <authorList>
            <person name="Kim W."/>
            <person name="Song I."/>
            <person name="Jeong J.-H."/>
            <person name="Kim D."/>
            <person name="Kim S."/>
            <person name="Ryu S."/>
            <person name="Song J.Y."/>
            <person name="Lee S.K."/>
        </authorList>
    </citation>
    <scope>NUCLEOTIDE SEQUENCE [LARGE SCALE GENOMIC DNA]</scope>
    <source>
        <tissue evidence="2">Muscle</tissue>
    </source>
</reference>
<feature type="region of interest" description="Disordered" evidence="1">
    <location>
        <begin position="1"/>
        <end position="29"/>
    </location>
</feature>
<organism evidence="2 3">
    <name type="scientific">Liparis tanakae</name>
    <name type="common">Tanaka's snailfish</name>
    <dbReference type="NCBI Taxonomy" id="230148"/>
    <lineage>
        <taxon>Eukaryota</taxon>
        <taxon>Metazoa</taxon>
        <taxon>Chordata</taxon>
        <taxon>Craniata</taxon>
        <taxon>Vertebrata</taxon>
        <taxon>Euteleostomi</taxon>
        <taxon>Actinopterygii</taxon>
        <taxon>Neopterygii</taxon>
        <taxon>Teleostei</taxon>
        <taxon>Neoteleostei</taxon>
        <taxon>Acanthomorphata</taxon>
        <taxon>Eupercaria</taxon>
        <taxon>Perciformes</taxon>
        <taxon>Cottioidei</taxon>
        <taxon>Cottales</taxon>
        <taxon>Liparidae</taxon>
        <taxon>Liparis</taxon>
    </lineage>
</organism>
<accession>A0A4Z2FRG7</accession>
<protein>
    <submittedName>
        <fullName evidence="2">Uncharacterized protein</fullName>
    </submittedName>
</protein>
<gene>
    <name evidence="2" type="ORF">EYF80_046524</name>
</gene>
<dbReference type="EMBL" id="SRLO01000977">
    <property type="protein sequence ID" value="TNN43304.1"/>
    <property type="molecule type" value="Genomic_DNA"/>
</dbReference>
<comment type="caution">
    <text evidence="2">The sequence shown here is derived from an EMBL/GenBank/DDBJ whole genome shotgun (WGS) entry which is preliminary data.</text>
</comment>
<sequence>MNLQRGSERPAAAAALSYRRRPPPSSPPVIGLASHSFPIRALTWISGRILMVRRTQLPPDVEQVRQQ</sequence>
<name>A0A4Z2FRG7_9TELE</name>
<dbReference type="AlphaFoldDB" id="A0A4Z2FRG7"/>
<proteinExistence type="predicted"/>
<dbReference type="Proteomes" id="UP000314294">
    <property type="component" value="Unassembled WGS sequence"/>
</dbReference>
<evidence type="ECO:0000256" key="1">
    <source>
        <dbReference type="SAM" id="MobiDB-lite"/>
    </source>
</evidence>